<proteinExistence type="evidence at transcript level"/>
<accession>G9K3Y6</accession>
<dbReference type="AlphaFoldDB" id="G9K3Y6"/>
<feature type="compositionally biased region" description="Pro residues" evidence="1">
    <location>
        <begin position="62"/>
        <end position="73"/>
    </location>
</feature>
<feature type="compositionally biased region" description="Pro residues" evidence="1">
    <location>
        <begin position="14"/>
        <end position="27"/>
    </location>
</feature>
<protein>
    <submittedName>
        <fullName evidence="2">Hepatoma-derived growth factor</fullName>
    </submittedName>
</protein>
<feature type="non-terminal residue" evidence="2">
    <location>
        <position position="100"/>
    </location>
</feature>
<feature type="non-terminal residue" evidence="2">
    <location>
        <position position="1"/>
    </location>
</feature>
<feature type="region of interest" description="Disordered" evidence="1">
    <location>
        <begin position="1"/>
        <end position="27"/>
    </location>
</feature>
<evidence type="ECO:0000256" key="1">
    <source>
        <dbReference type="SAM" id="MobiDB-lite"/>
    </source>
</evidence>
<evidence type="ECO:0000313" key="2">
    <source>
        <dbReference type="EMBL" id="AER99610.1"/>
    </source>
</evidence>
<sequence>KKITKKNCKDPLPSCAPSPSRPPPLLPPLPKCTGRLPFCLGSDDLSSVAGALVFLLLSRPVPAPARSPRVPRPGPRREDREPSALASLARGLPASLRPPV</sequence>
<organism evidence="2">
    <name type="scientific">Mustela putorius furo</name>
    <name type="common">European domestic ferret</name>
    <name type="synonym">Mustela furo</name>
    <dbReference type="NCBI Taxonomy" id="9669"/>
    <lineage>
        <taxon>Eukaryota</taxon>
        <taxon>Metazoa</taxon>
        <taxon>Chordata</taxon>
        <taxon>Craniata</taxon>
        <taxon>Vertebrata</taxon>
        <taxon>Euteleostomi</taxon>
        <taxon>Mammalia</taxon>
        <taxon>Eutheria</taxon>
        <taxon>Laurasiatheria</taxon>
        <taxon>Carnivora</taxon>
        <taxon>Caniformia</taxon>
        <taxon>Musteloidea</taxon>
        <taxon>Mustelidae</taxon>
        <taxon>Mustelinae</taxon>
        <taxon>Mustela</taxon>
    </lineage>
</organism>
<name>G9K3Y6_MUSPF</name>
<feature type="region of interest" description="Disordered" evidence="1">
    <location>
        <begin position="62"/>
        <end position="100"/>
    </location>
</feature>
<dbReference type="EMBL" id="JP011013">
    <property type="protein sequence ID" value="AER99610.1"/>
    <property type="molecule type" value="mRNA"/>
</dbReference>
<reference evidence="2" key="1">
    <citation type="journal article" date="2013" name="J. Virol.">
        <title>Sequencing, annotation, and characterization of the influenza ferret infectome.</title>
        <authorList>
            <person name="Leon A.J."/>
            <person name="Banner D."/>
            <person name="Xu L."/>
            <person name="Ran L."/>
            <person name="Peng Z."/>
            <person name="Yi K."/>
            <person name="Chen C."/>
            <person name="Xu F."/>
            <person name="Huang J."/>
            <person name="Zhao Z."/>
            <person name="Lin Z."/>
            <person name="Huang S.H."/>
            <person name="Fang Y."/>
            <person name="Kelvin A.A."/>
            <person name="Ross T.M."/>
            <person name="Farooqui A."/>
            <person name="Kelvin D.J."/>
        </authorList>
    </citation>
    <scope>NUCLEOTIDE SEQUENCE</scope>
    <source>
        <tissue evidence="2">Lungs</tissue>
    </source>
</reference>